<feature type="transmembrane region" description="Helical" evidence="5">
    <location>
        <begin position="68"/>
        <end position="88"/>
    </location>
</feature>
<gene>
    <name evidence="7" type="primary">ybjJ</name>
    <name evidence="7" type="ORF">B879_00185</name>
</gene>
<feature type="transmembrane region" description="Helical" evidence="5">
    <location>
        <begin position="290"/>
        <end position="308"/>
    </location>
</feature>
<evidence type="ECO:0000313" key="8">
    <source>
        <dbReference type="Proteomes" id="UP000004478"/>
    </source>
</evidence>
<keyword evidence="4 5" id="KW-0472">Membrane</keyword>
<dbReference type="PROSITE" id="PS50850">
    <property type="entry name" value="MFS"/>
    <property type="match status" value="1"/>
</dbReference>
<evidence type="ECO:0000259" key="6">
    <source>
        <dbReference type="PROSITE" id="PS50850"/>
    </source>
</evidence>
<accession>K1M4F3</accession>
<dbReference type="InterPro" id="IPR051788">
    <property type="entry name" value="MFS_Transporter"/>
</dbReference>
<evidence type="ECO:0000256" key="3">
    <source>
        <dbReference type="ARBA" id="ARBA00022989"/>
    </source>
</evidence>
<dbReference type="PANTHER" id="PTHR23514:SF13">
    <property type="entry name" value="INNER MEMBRANE PROTEIN YBJJ"/>
    <property type="match status" value="1"/>
</dbReference>
<feature type="transmembrane region" description="Helical" evidence="5">
    <location>
        <begin position="223"/>
        <end position="247"/>
    </location>
</feature>
<organism evidence="7 8">
    <name type="scientific">Cecembia lonarensis (strain CCUG 58316 / KCTC 22772 / LW9)</name>
    <dbReference type="NCBI Taxonomy" id="1225176"/>
    <lineage>
        <taxon>Bacteria</taxon>
        <taxon>Pseudomonadati</taxon>
        <taxon>Bacteroidota</taxon>
        <taxon>Cytophagia</taxon>
        <taxon>Cytophagales</taxon>
        <taxon>Cyclobacteriaceae</taxon>
        <taxon>Cecembia</taxon>
    </lineage>
</organism>
<dbReference type="CDD" id="cd17393">
    <property type="entry name" value="MFS_MosC_like"/>
    <property type="match status" value="1"/>
</dbReference>
<proteinExistence type="predicted"/>
<protein>
    <submittedName>
        <fullName evidence="7">Inner membrane protein ybjJ</fullName>
    </submittedName>
</protein>
<feature type="transmembrane region" description="Helical" evidence="5">
    <location>
        <begin position="31"/>
        <end position="48"/>
    </location>
</feature>
<dbReference type="EMBL" id="AMGM01000002">
    <property type="protein sequence ID" value="EKB51134.1"/>
    <property type="molecule type" value="Genomic_DNA"/>
</dbReference>
<dbReference type="SUPFAM" id="SSF103473">
    <property type="entry name" value="MFS general substrate transporter"/>
    <property type="match status" value="1"/>
</dbReference>
<name>K1M4F3_CECL9</name>
<dbReference type="PANTHER" id="PTHR23514">
    <property type="entry name" value="BYPASS OF STOP CODON PROTEIN 6"/>
    <property type="match status" value="1"/>
</dbReference>
<feature type="transmembrane region" description="Helical" evidence="5">
    <location>
        <begin position="183"/>
        <end position="203"/>
    </location>
</feature>
<dbReference type="Gene3D" id="1.20.1250.20">
    <property type="entry name" value="MFS general substrate transporter like domains"/>
    <property type="match status" value="2"/>
</dbReference>
<dbReference type="AlphaFoldDB" id="K1M4F3"/>
<dbReference type="InterPro" id="IPR011701">
    <property type="entry name" value="MFS"/>
</dbReference>
<evidence type="ECO:0000313" key="7">
    <source>
        <dbReference type="EMBL" id="EKB51134.1"/>
    </source>
</evidence>
<keyword evidence="3 5" id="KW-1133">Transmembrane helix</keyword>
<feature type="transmembrane region" description="Helical" evidence="5">
    <location>
        <begin position="314"/>
        <end position="333"/>
    </location>
</feature>
<evidence type="ECO:0000256" key="2">
    <source>
        <dbReference type="ARBA" id="ARBA00022692"/>
    </source>
</evidence>
<dbReference type="GO" id="GO:0016020">
    <property type="term" value="C:membrane"/>
    <property type="evidence" value="ECO:0007669"/>
    <property type="project" value="UniProtKB-SubCell"/>
</dbReference>
<keyword evidence="2 5" id="KW-0812">Transmembrane</keyword>
<feature type="transmembrane region" description="Helical" evidence="5">
    <location>
        <begin position="259"/>
        <end position="278"/>
    </location>
</feature>
<keyword evidence="8" id="KW-1185">Reference proteome</keyword>
<dbReference type="Pfam" id="PF07690">
    <property type="entry name" value="MFS_1"/>
    <property type="match status" value="1"/>
</dbReference>
<feature type="transmembrane region" description="Helical" evidence="5">
    <location>
        <begin position="95"/>
        <end position="112"/>
    </location>
</feature>
<dbReference type="GO" id="GO:0022857">
    <property type="term" value="F:transmembrane transporter activity"/>
    <property type="evidence" value="ECO:0007669"/>
    <property type="project" value="InterPro"/>
</dbReference>
<feature type="domain" description="Major facilitator superfamily (MFS) profile" evidence="6">
    <location>
        <begin position="223"/>
        <end position="414"/>
    </location>
</feature>
<comment type="subcellular location">
    <subcellularLocation>
        <location evidence="1">Membrane</location>
        <topology evidence="1">Multi-pass membrane protein</topology>
    </subcellularLocation>
</comment>
<comment type="caution">
    <text evidence="7">The sequence shown here is derived from an EMBL/GenBank/DDBJ whole genome shotgun (WGS) entry which is preliminary data.</text>
</comment>
<evidence type="ECO:0000256" key="1">
    <source>
        <dbReference type="ARBA" id="ARBA00004141"/>
    </source>
</evidence>
<dbReference type="Proteomes" id="UP000004478">
    <property type="component" value="Unassembled WGS sequence"/>
</dbReference>
<evidence type="ECO:0000256" key="5">
    <source>
        <dbReference type="SAM" id="Phobius"/>
    </source>
</evidence>
<feature type="transmembrane region" description="Helical" evidence="5">
    <location>
        <begin position="345"/>
        <end position="366"/>
    </location>
</feature>
<sequence length="414" mass="44484">MIFLFPFFGLSFASSNLNLFLFMTLLQKRRLALGSIFFIAGLCFASWASRIPDIQMKFNLSEAQLGTLLLGLPIGSLVALPLAGWAVYKFGSKKVILASGLGYLVFLPLIGFSPSIFLLVPIVVVFGMIGNMMNISLNTQALALEDSYGRSILASFHGLWSLAGFTGAGIGAAMIYFDVVPKFHYLFISTIVCLTLLLARTYLISEQRAGGGGGLVLRKPDPLLLRIGVIAFLGMLSEGCMFDWSGVYFKKVVEIEPGLVALGYVSFMGAMAGGRFVTDRIINKIGRLNLLRISGILIFFGLLLAVLIPVPLTATLGFLLVGFGVAAIIPIAYSTAGRSKLYSPGVALAMVSTISFFGFLLGPPLIGYIAEIFNLKVSFTLIALAGLGIAILSSVRLEVFESVKSLKNHEGIEQ</sequence>
<feature type="transmembrane region" description="Helical" evidence="5">
    <location>
        <begin position="6"/>
        <end position="26"/>
    </location>
</feature>
<feature type="transmembrane region" description="Helical" evidence="5">
    <location>
        <begin position="158"/>
        <end position="177"/>
    </location>
</feature>
<dbReference type="InterPro" id="IPR036259">
    <property type="entry name" value="MFS_trans_sf"/>
</dbReference>
<feature type="transmembrane region" description="Helical" evidence="5">
    <location>
        <begin position="378"/>
        <end position="397"/>
    </location>
</feature>
<dbReference type="InterPro" id="IPR020846">
    <property type="entry name" value="MFS_dom"/>
</dbReference>
<feature type="transmembrane region" description="Helical" evidence="5">
    <location>
        <begin position="118"/>
        <end position="137"/>
    </location>
</feature>
<evidence type="ECO:0000256" key="4">
    <source>
        <dbReference type="ARBA" id="ARBA00023136"/>
    </source>
</evidence>
<reference evidence="7 8" key="1">
    <citation type="journal article" date="2012" name="J. Bacteriol.">
        <title>Draft Genome Sequence of Cecembia lonarensis Strain LW9T, Isolated from Lonar Lake, a Haloalkaline Lake in India.</title>
        <authorList>
            <person name="Shivaji S."/>
            <person name="Ara S."/>
            <person name="Singh A."/>
            <person name="Pinnaka A.K."/>
        </authorList>
    </citation>
    <scope>NUCLEOTIDE SEQUENCE [LARGE SCALE GENOMIC DNA]</scope>
    <source>
        <strain evidence="7 8">LW9</strain>
    </source>
</reference>